<dbReference type="GO" id="GO:0005829">
    <property type="term" value="C:cytosol"/>
    <property type="evidence" value="ECO:0007669"/>
    <property type="project" value="TreeGrafter"/>
</dbReference>
<accession>A0A7N0UC04</accession>
<feature type="region of interest" description="Disordered" evidence="4">
    <location>
        <begin position="770"/>
        <end position="800"/>
    </location>
</feature>
<dbReference type="PANTHER" id="PTHR32054">
    <property type="entry name" value="HEAVY CHAIN, PUTATIVE, EXPRESSED-RELATED-RELATED"/>
    <property type="match status" value="1"/>
</dbReference>
<feature type="region of interest" description="Disordered" evidence="4">
    <location>
        <begin position="680"/>
        <end position="699"/>
    </location>
</feature>
<feature type="region of interest" description="Disordered" evidence="4">
    <location>
        <begin position="175"/>
        <end position="226"/>
    </location>
</feature>
<dbReference type="Proteomes" id="UP000594263">
    <property type="component" value="Unplaced"/>
</dbReference>
<evidence type="ECO:0000256" key="4">
    <source>
        <dbReference type="SAM" id="MobiDB-lite"/>
    </source>
</evidence>
<feature type="compositionally biased region" description="Basic and acidic residues" evidence="4">
    <location>
        <begin position="871"/>
        <end position="887"/>
    </location>
</feature>
<evidence type="ECO:0000256" key="1">
    <source>
        <dbReference type="ARBA" id="ARBA00005485"/>
    </source>
</evidence>
<feature type="coiled-coil region" evidence="3">
    <location>
        <begin position="310"/>
        <end position="468"/>
    </location>
</feature>
<feature type="region of interest" description="Disordered" evidence="4">
    <location>
        <begin position="842"/>
        <end position="928"/>
    </location>
</feature>
<feature type="compositionally biased region" description="Low complexity" evidence="4">
    <location>
        <begin position="685"/>
        <end position="695"/>
    </location>
</feature>
<evidence type="ECO:0000313" key="5">
    <source>
        <dbReference type="EnsemblPlants" id="Kaladp0058s0426.1.v1.1"/>
    </source>
</evidence>
<protein>
    <submittedName>
        <fullName evidence="5">Uncharacterized protein</fullName>
    </submittedName>
</protein>
<feature type="region of interest" description="Disordered" evidence="4">
    <location>
        <begin position="1"/>
        <end position="25"/>
    </location>
</feature>
<keyword evidence="6" id="KW-1185">Reference proteome</keyword>
<dbReference type="GO" id="GO:0009903">
    <property type="term" value="P:chloroplast avoidance movement"/>
    <property type="evidence" value="ECO:0007669"/>
    <property type="project" value="TreeGrafter"/>
</dbReference>
<sequence>MGDAKAVAYTGELETLDGPTPNKEANVESQVLLLVDHPKAETSQPAYDDNPALVLDQLLPIDMSSPTLLIQETPFANNHVGNTANSDPRVIDSLLDGFGTPLSHSLRQGDPPQGLDMPLDEVEESQDINPFHDAAIAAAFSVPATDPLMNQRTTPDSELDFLRVRVGTVQDSLTLDSSSLDSVHNPYPAPFEEPPKPNHTQDTPQQNDGLTMINESSSPRHGGGEVDQLSLLSHETNMPSQDVADNSAVSAGPVHVSTSPVHAKSMSVDSPKYVQDSLGNRVLVDTAAPFESVKEAVSKFGGIVDWKAHKIQTVERRKFIEQELDKAQEDVPIYRKMSHTAEEAKVKVLMELDTAKRLAEDMKLNLERAQTEEHQAKQDAELAKLRVEEMEQGIAEESSVAAKAQLEVAKARHAAAVCDLQSAKEELEALNTDYATLIAERDVALKKAEEAMAASKKVEKTVQDLTIELIGTKESLESAHAVHLEAEERRLTAAMAKEQNSKSWEKELKEVEDEVAVLSEQVLLEQDLQSKLDAASTLLRDLKSELANYMESKMNHHTDDEDLDGKQTKSLRRTHTGIQASVASAQKELEDVRLNIDKAIEEVNLLKLATSSLQSELEFEKATVDTFKQREGKAAKVVHSLEAEVNNIELRLAEAKVRETEAREKVMDLPMQLPETAQEADHFKSQAQQAQQQLAKTKEEAEQVKGEAIAVESRLLAAQKEIEAAKASEKLAFAAIKALQESKNDQDSDDVSSQTGITISLEEYYELSKQAHEAEEQANQRVTAAEAQVEAAKESQLRSMKKLEEVDQEVAERREALKVAVEKAEEASERKLNLEQELRKWRASNEQKRKSGESPVHPVAESSSSSPRSSIDGKVDKSPKRSAETKYESSNYIRLPTAHYASLTPTSTTTETDESSPDGGKSTKKKKRSFFPRILMFLAKRKAHSK</sequence>
<dbReference type="GO" id="GO:0009904">
    <property type="term" value="P:chloroplast accumulation movement"/>
    <property type="evidence" value="ECO:0007669"/>
    <property type="project" value="TreeGrafter"/>
</dbReference>
<organism evidence="5 6">
    <name type="scientific">Kalanchoe fedtschenkoi</name>
    <name type="common">Lavender scallops</name>
    <name type="synonym">South American air plant</name>
    <dbReference type="NCBI Taxonomy" id="63787"/>
    <lineage>
        <taxon>Eukaryota</taxon>
        <taxon>Viridiplantae</taxon>
        <taxon>Streptophyta</taxon>
        <taxon>Embryophyta</taxon>
        <taxon>Tracheophyta</taxon>
        <taxon>Spermatophyta</taxon>
        <taxon>Magnoliopsida</taxon>
        <taxon>eudicotyledons</taxon>
        <taxon>Gunneridae</taxon>
        <taxon>Pentapetalae</taxon>
        <taxon>Saxifragales</taxon>
        <taxon>Crassulaceae</taxon>
        <taxon>Kalanchoe</taxon>
    </lineage>
</organism>
<dbReference type="InterPro" id="IPR008545">
    <property type="entry name" value="Web"/>
</dbReference>
<comment type="similarity">
    <text evidence="1">Belongs to the WEB family.</text>
</comment>
<reference evidence="5" key="1">
    <citation type="submission" date="2021-01" db="UniProtKB">
        <authorList>
            <consortium name="EnsemblPlants"/>
        </authorList>
    </citation>
    <scope>IDENTIFICATION</scope>
</reference>
<dbReference type="Pfam" id="PF05701">
    <property type="entry name" value="WEMBL"/>
    <property type="match status" value="1"/>
</dbReference>
<feature type="coiled-coil region" evidence="3">
    <location>
        <begin position="494"/>
        <end position="552"/>
    </location>
</feature>
<evidence type="ECO:0000313" key="6">
    <source>
        <dbReference type="Proteomes" id="UP000594263"/>
    </source>
</evidence>
<evidence type="ECO:0000256" key="2">
    <source>
        <dbReference type="ARBA" id="ARBA00023054"/>
    </source>
</evidence>
<feature type="compositionally biased region" description="Polar residues" evidence="4">
    <location>
        <begin position="198"/>
        <end position="219"/>
    </location>
</feature>
<feature type="compositionally biased region" description="Basic and acidic residues" evidence="4">
    <location>
        <begin position="842"/>
        <end position="852"/>
    </location>
</feature>
<proteinExistence type="inferred from homology"/>
<keyword evidence="2 3" id="KW-0175">Coiled coil</keyword>
<feature type="compositionally biased region" description="Basic and acidic residues" evidence="4">
    <location>
        <begin position="791"/>
        <end position="800"/>
    </location>
</feature>
<evidence type="ECO:0000256" key="3">
    <source>
        <dbReference type="SAM" id="Coils"/>
    </source>
</evidence>
<feature type="coiled-coil region" evidence="3">
    <location>
        <begin position="582"/>
        <end position="609"/>
    </location>
</feature>
<dbReference type="Gramene" id="Kaladp0058s0426.1.v1.1">
    <property type="protein sequence ID" value="Kaladp0058s0426.1.v1.1"/>
    <property type="gene ID" value="Kaladp0058s0426.v1.1"/>
</dbReference>
<dbReference type="EnsemblPlants" id="Kaladp0058s0426.1.v1.1">
    <property type="protein sequence ID" value="Kaladp0058s0426.1.v1.1"/>
    <property type="gene ID" value="Kaladp0058s0426.v1.1"/>
</dbReference>
<name>A0A7N0UC04_KALFE</name>
<dbReference type="PANTHER" id="PTHR32054:SF31">
    <property type="entry name" value="PROTEIN WEAK CHLOROPLAST MOVEMENT UNDER BLUE LIGHT 1"/>
    <property type="match status" value="1"/>
</dbReference>
<dbReference type="OMA" id="YKQGNNA"/>
<dbReference type="AlphaFoldDB" id="A0A7N0UC04"/>